<dbReference type="EMBL" id="CM055092">
    <property type="protein sequence ID" value="KAJ7571544.1"/>
    <property type="molecule type" value="Genomic_DNA"/>
</dbReference>
<gene>
    <name evidence="1" type="ORF">O6H91_01G166200</name>
</gene>
<proteinExistence type="predicted"/>
<evidence type="ECO:0000313" key="2">
    <source>
        <dbReference type="Proteomes" id="UP001162992"/>
    </source>
</evidence>
<comment type="caution">
    <text evidence="1">The sequence shown here is derived from an EMBL/GenBank/DDBJ whole genome shotgun (WGS) entry which is preliminary data.</text>
</comment>
<name>A0ACC2EYB4_DIPCM</name>
<organism evidence="1 2">
    <name type="scientific">Diphasiastrum complanatum</name>
    <name type="common">Issler's clubmoss</name>
    <name type="synonym">Lycopodium complanatum</name>
    <dbReference type="NCBI Taxonomy" id="34168"/>
    <lineage>
        <taxon>Eukaryota</taxon>
        <taxon>Viridiplantae</taxon>
        <taxon>Streptophyta</taxon>
        <taxon>Embryophyta</taxon>
        <taxon>Tracheophyta</taxon>
        <taxon>Lycopodiopsida</taxon>
        <taxon>Lycopodiales</taxon>
        <taxon>Lycopodiaceae</taxon>
        <taxon>Lycopodioideae</taxon>
        <taxon>Diphasiastrum</taxon>
    </lineage>
</organism>
<keyword evidence="2" id="KW-1185">Reference proteome</keyword>
<protein>
    <submittedName>
        <fullName evidence="1">Uncharacterized protein</fullName>
    </submittedName>
</protein>
<dbReference type="Proteomes" id="UP001162992">
    <property type="component" value="Chromosome 1"/>
</dbReference>
<reference evidence="2" key="1">
    <citation type="journal article" date="2024" name="Proc. Natl. Acad. Sci. U.S.A.">
        <title>Extraordinary preservation of gene collinearity over three hundred million years revealed in homosporous lycophytes.</title>
        <authorList>
            <person name="Li C."/>
            <person name="Wickell D."/>
            <person name="Kuo L.Y."/>
            <person name="Chen X."/>
            <person name="Nie B."/>
            <person name="Liao X."/>
            <person name="Peng D."/>
            <person name="Ji J."/>
            <person name="Jenkins J."/>
            <person name="Williams M."/>
            <person name="Shu S."/>
            <person name="Plott C."/>
            <person name="Barry K."/>
            <person name="Rajasekar S."/>
            <person name="Grimwood J."/>
            <person name="Han X."/>
            <person name="Sun S."/>
            <person name="Hou Z."/>
            <person name="He W."/>
            <person name="Dai G."/>
            <person name="Sun C."/>
            <person name="Schmutz J."/>
            <person name="Leebens-Mack J.H."/>
            <person name="Li F.W."/>
            <person name="Wang L."/>
        </authorList>
    </citation>
    <scope>NUCLEOTIDE SEQUENCE [LARGE SCALE GENOMIC DNA]</scope>
    <source>
        <strain evidence="2">cv. PW_Plant_1</strain>
    </source>
</reference>
<accession>A0ACC2EYB4</accession>
<sequence>MLRDCLDSVVVVLVAMRADERTVMEHADINLPPGFRFHPTDDELVGFFLMHKILNSNHCWARVIPEVNLHKCEPWDLPGVGKKGEKDRYYFSLRDRKYPSGRRSNRATEAGYWKATGKDRRVLCSHSSRPIGLKKTLVFYTGRAPRGEKTNWIMHEYRLEVDMQLTSTPTKADSEWVICRVFHRISGHNNSSHSASICSFEDPSLPQLLDVSRSTSIDNRSVPGGHEVKDSSIPCALDIKPQLGSLCVSQKQNAATNVLLFGAGSNGDVMALLDLPSDHDNTSINPACDRSSSFISNVDDKSAHTAELDVTADSPGSDENIDKLIHETSCAELCNAVDSWLYGSCCLHLCTDQLFQSRTPCGHIIGEHKIFDQYFKLAH</sequence>
<evidence type="ECO:0000313" key="1">
    <source>
        <dbReference type="EMBL" id="KAJ7571544.1"/>
    </source>
</evidence>